<organism evidence="2 3">
    <name type="scientific">Yoonia litorea</name>
    <dbReference type="NCBI Taxonomy" id="1123755"/>
    <lineage>
        <taxon>Bacteria</taxon>
        <taxon>Pseudomonadati</taxon>
        <taxon>Pseudomonadota</taxon>
        <taxon>Alphaproteobacteria</taxon>
        <taxon>Rhodobacterales</taxon>
        <taxon>Paracoccaceae</taxon>
        <taxon>Yoonia</taxon>
    </lineage>
</organism>
<name>A0A1I6M650_9RHOB</name>
<dbReference type="InterPro" id="IPR051531">
    <property type="entry name" value="N-acetyltransferase"/>
</dbReference>
<evidence type="ECO:0000313" key="3">
    <source>
        <dbReference type="Proteomes" id="UP000198926"/>
    </source>
</evidence>
<dbReference type="PANTHER" id="PTHR43792">
    <property type="entry name" value="GNAT FAMILY, PUTATIVE (AFU_ORTHOLOGUE AFUA_3G00765)-RELATED-RELATED"/>
    <property type="match status" value="1"/>
</dbReference>
<dbReference type="Gene3D" id="3.40.630.30">
    <property type="match status" value="1"/>
</dbReference>
<reference evidence="2 3" key="1">
    <citation type="submission" date="2016-10" db="EMBL/GenBank/DDBJ databases">
        <authorList>
            <person name="de Groot N.N."/>
        </authorList>
    </citation>
    <scope>NUCLEOTIDE SEQUENCE [LARGE SCALE GENOMIC DNA]</scope>
    <source>
        <strain evidence="2 3">DSM 29433</strain>
    </source>
</reference>
<dbReference type="Proteomes" id="UP000198926">
    <property type="component" value="Unassembled WGS sequence"/>
</dbReference>
<accession>A0A1I6M650</accession>
<dbReference type="Pfam" id="PF13302">
    <property type="entry name" value="Acetyltransf_3"/>
    <property type="match status" value="1"/>
</dbReference>
<dbReference type="PROSITE" id="PS51186">
    <property type="entry name" value="GNAT"/>
    <property type="match status" value="1"/>
</dbReference>
<gene>
    <name evidence="2" type="ORF">SAMN05444714_1283</name>
</gene>
<keyword evidence="2" id="KW-0808">Transferase</keyword>
<keyword evidence="3" id="KW-1185">Reference proteome</keyword>
<dbReference type="InterPro" id="IPR016181">
    <property type="entry name" value="Acyl_CoA_acyltransferase"/>
</dbReference>
<protein>
    <submittedName>
        <fullName evidence="2">Protein N-acetyltransferase, RimJ/RimL family</fullName>
    </submittedName>
</protein>
<dbReference type="GO" id="GO:0016747">
    <property type="term" value="F:acyltransferase activity, transferring groups other than amino-acyl groups"/>
    <property type="evidence" value="ECO:0007669"/>
    <property type="project" value="InterPro"/>
</dbReference>
<evidence type="ECO:0000259" key="1">
    <source>
        <dbReference type="PROSITE" id="PS51186"/>
    </source>
</evidence>
<dbReference type="InterPro" id="IPR000182">
    <property type="entry name" value="GNAT_dom"/>
</dbReference>
<dbReference type="OrthoDB" id="9804153at2"/>
<dbReference type="SUPFAM" id="SSF55729">
    <property type="entry name" value="Acyl-CoA N-acyltransferases (Nat)"/>
    <property type="match status" value="1"/>
</dbReference>
<sequence>MDLHTQNDRVTVPTLTTDRLILRAPRPQDAAVVTEAINNFNVSRWLAVVPHPYALANAEWFIDQCVQGNFTVWHIWARDRFVGTIGLDDGLGYWLAEDAWGQGYATEAAKAVIDYHFLEGEAEDQETCYFLGNEGSRKVLEKLGFVPTGIARQHSVAQGRDVDAQQMLLTRDRWAALPDD</sequence>
<feature type="domain" description="N-acetyltransferase" evidence="1">
    <location>
        <begin position="32"/>
        <end position="172"/>
    </location>
</feature>
<dbReference type="RefSeq" id="WP_090205396.1">
    <property type="nucleotide sequence ID" value="NZ_FOZM01000001.1"/>
</dbReference>
<dbReference type="AlphaFoldDB" id="A0A1I6M650"/>
<proteinExistence type="predicted"/>
<dbReference type="STRING" id="1123755.SAMN05444714_1283"/>
<dbReference type="EMBL" id="FOZM01000001">
    <property type="protein sequence ID" value="SFS11141.1"/>
    <property type="molecule type" value="Genomic_DNA"/>
</dbReference>
<evidence type="ECO:0000313" key="2">
    <source>
        <dbReference type="EMBL" id="SFS11141.1"/>
    </source>
</evidence>